<dbReference type="GO" id="GO:0042781">
    <property type="term" value="F:3'-tRNA processing endoribonuclease activity"/>
    <property type="evidence" value="ECO:0007669"/>
    <property type="project" value="UniProtKB-EC"/>
</dbReference>
<feature type="coiled-coil region" evidence="11">
    <location>
        <begin position="120"/>
        <end position="147"/>
    </location>
</feature>
<protein>
    <recommendedName>
        <fullName evidence="4">ribonuclease Z</fullName>
        <ecNumber evidence="4">3.1.26.11</ecNumber>
    </recommendedName>
</protein>
<keyword evidence="8" id="KW-0255">Endonuclease</keyword>
<dbReference type="InterPro" id="IPR047151">
    <property type="entry name" value="RNZ2-like"/>
</dbReference>
<evidence type="ECO:0000256" key="4">
    <source>
        <dbReference type="ARBA" id="ARBA00012477"/>
    </source>
</evidence>
<dbReference type="AlphaFoldDB" id="A0A5N5THJ5"/>
<dbReference type="PANTHER" id="PTHR12553:SF49">
    <property type="entry name" value="ZINC PHOSPHODIESTERASE ELAC PROTEIN 2"/>
    <property type="match status" value="1"/>
</dbReference>
<evidence type="ECO:0000256" key="8">
    <source>
        <dbReference type="ARBA" id="ARBA00022759"/>
    </source>
</evidence>
<dbReference type="EC" id="3.1.26.11" evidence="4"/>
<comment type="similarity">
    <text evidence="3">Belongs to the RNase Z family.</text>
</comment>
<dbReference type="OrthoDB" id="6372711at2759"/>
<dbReference type="GO" id="GO:0046872">
    <property type="term" value="F:metal ion binding"/>
    <property type="evidence" value="ECO:0007669"/>
    <property type="project" value="UniProtKB-KW"/>
</dbReference>
<evidence type="ECO:0000256" key="5">
    <source>
        <dbReference type="ARBA" id="ARBA00022694"/>
    </source>
</evidence>
<comment type="cofactor">
    <cofactor evidence="2">
        <name>Zn(2+)</name>
        <dbReference type="ChEBI" id="CHEBI:29105"/>
    </cofactor>
</comment>
<keyword evidence="11" id="KW-0175">Coiled coil</keyword>
<evidence type="ECO:0000256" key="7">
    <source>
        <dbReference type="ARBA" id="ARBA00022723"/>
    </source>
</evidence>
<evidence type="ECO:0000313" key="13">
    <source>
        <dbReference type="EMBL" id="KAB7506116.1"/>
    </source>
</evidence>
<dbReference type="PANTHER" id="PTHR12553">
    <property type="entry name" value="ZINC PHOSPHODIESTERASE ELAC PROTEIN 2"/>
    <property type="match status" value="1"/>
</dbReference>
<gene>
    <name evidence="13" type="primary">ELAC2</name>
    <name evidence="13" type="ORF">Anas_02614</name>
</gene>
<keyword evidence="5" id="KW-0819">tRNA processing</keyword>
<dbReference type="GO" id="GO:1990180">
    <property type="term" value="P:mitochondrial tRNA 3'-end processing"/>
    <property type="evidence" value="ECO:0007669"/>
    <property type="project" value="TreeGrafter"/>
</dbReference>
<evidence type="ECO:0000256" key="6">
    <source>
        <dbReference type="ARBA" id="ARBA00022722"/>
    </source>
</evidence>
<dbReference type="InterPro" id="IPR036866">
    <property type="entry name" value="RibonucZ/Hydroxyglut_hydro"/>
</dbReference>
<evidence type="ECO:0000259" key="12">
    <source>
        <dbReference type="Pfam" id="PF12706"/>
    </source>
</evidence>
<dbReference type="EMBL" id="SEYY01000987">
    <property type="protein sequence ID" value="KAB7506116.1"/>
    <property type="molecule type" value="Genomic_DNA"/>
</dbReference>
<dbReference type="InterPro" id="IPR001279">
    <property type="entry name" value="Metallo-B-lactamas"/>
</dbReference>
<dbReference type="SUPFAM" id="SSF56281">
    <property type="entry name" value="Metallo-hydrolase/oxidoreductase"/>
    <property type="match status" value="1"/>
</dbReference>
<dbReference type="Gene3D" id="3.60.15.10">
    <property type="entry name" value="Ribonuclease Z/Hydroxyacylglutathione hydrolase-like"/>
    <property type="match status" value="1"/>
</dbReference>
<keyword evidence="10" id="KW-0862">Zinc</keyword>
<dbReference type="Proteomes" id="UP000326759">
    <property type="component" value="Unassembled WGS sequence"/>
</dbReference>
<reference evidence="13 14" key="1">
    <citation type="journal article" date="2019" name="PLoS Biol.">
        <title>Sex chromosomes control vertical transmission of feminizing Wolbachia symbionts in an isopod.</title>
        <authorList>
            <person name="Becking T."/>
            <person name="Chebbi M.A."/>
            <person name="Giraud I."/>
            <person name="Moumen B."/>
            <person name="Laverre T."/>
            <person name="Caubet Y."/>
            <person name="Peccoud J."/>
            <person name="Gilbert C."/>
            <person name="Cordaux R."/>
        </authorList>
    </citation>
    <scope>NUCLEOTIDE SEQUENCE [LARGE SCALE GENOMIC DNA]</scope>
    <source>
        <strain evidence="13">ANa2</strain>
        <tissue evidence="13">Whole body excluding digestive tract and cuticle</tissue>
    </source>
</reference>
<evidence type="ECO:0000256" key="10">
    <source>
        <dbReference type="ARBA" id="ARBA00022833"/>
    </source>
</evidence>
<evidence type="ECO:0000256" key="9">
    <source>
        <dbReference type="ARBA" id="ARBA00022801"/>
    </source>
</evidence>
<keyword evidence="7" id="KW-0479">Metal-binding</keyword>
<accession>A0A5N5THJ5</accession>
<evidence type="ECO:0000256" key="2">
    <source>
        <dbReference type="ARBA" id="ARBA00001947"/>
    </source>
</evidence>
<proteinExistence type="inferred from homology"/>
<organism evidence="13 14">
    <name type="scientific">Armadillidium nasatum</name>
    <dbReference type="NCBI Taxonomy" id="96803"/>
    <lineage>
        <taxon>Eukaryota</taxon>
        <taxon>Metazoa</taxon>
        <taxon>Ecdysozoa</taxon>
        <taxon>Arthropoda</taxon>
        <taxon>Crustacea</taxon>
        <taxon>Multicrustacea</taxon>
        <taxon>Malacostraca</taxon>
        <taxon>Eumalacostraca</taxon>
        <taxon>Peracarida</taxon>
        <taxon>Isopoda</taxon>
        <taxon>Oniscidea</taxon>
        <taxon>Crinocheta</taxon>
        <taxon>Armadillidiidae</taxon>
        <taxon>Armadillidium</taxon>
    </lineage>
</organism>
<comment type="catalytic activity">
    <reaction evidence="1">
        <text>Endonucleolytic cleavage of RNA, removing extra 3' nucleotides from tRNA precursor, generating 3' termini of tRNAs. A 3'-hydroxy group is left at the tRNA terminus and a 5'-phosphoryl group is left at the trailer molecule.</text>
        <dbReference type="EC" id="3.1.26.11"/>
    </reaction>
</comment>
<keyword evidence="6" id="KW-0540">Nuclease</keyword>
<dbReference type="GO" id="GO:0005739">
    <property type="term" value="C:mitochondrion"/>
    <property type="evidence" value="ECO:0007669"/>
    <property type="project" value="TreeGrafter"/>
</dbReference>
<keyword evidence="14" id="KW-1185">Reference proteome</keyword>
<evidence type="ECO:0000256" key="1">
    <source>
        <dbReference type="ARBA" id="ARBA00000402"/>
    </source>
</evidence>
<comment type="caution">
    <text evidence="13">The sequence shown here is derived from an EMBL/GenBank/DDBJ whole genome shotgun (WGS) entry which is preliminary data.</text>
</comment>
<feature type="domain" description="Metallo-beta-lactamase" evidence="12">
    <location>
        <begin position="166"/>
        <end position="350"/>
    </location>
</feature>
<evidence type="ECO:0000313" key="14">
    <source>
        <dbReference type="Proteomes" id="UP000326759"/>
    </source>
</evidence>
<keyword evidence="9" id="KW-0378">Hydrolase</keyword>
<evidence type="ECO:0000256" key="11">
    <source>
        <dbReference type="SAM" id="Coils"/>
    </source>
</evidence>
<evidence type="ECO:0000256" key="3">
    <source>
        <dbReference type="ARBA" id="ARBA00007823"/>
    </source>
</evidence>
<name>A0A5N5THJ5_9CRUS</name>
<dbReference type="Pfam" id="PF12706">
    <property type="entry name" value="Lactamase_B_2"/>
    <property type="match status" value="1"/>
</dbReference>
<sequence length="420" mass="47971">MKDSRYCEWVNSFSPSVSHIVINNSSSCLGLYNSIQMQLRLNHILPTVFPLHRNPGVQFASSEADYPNEEEPLNPVLLTSEYQFDGPAVQSCSALLYHFRPYENFDSSSCPTVYSYQNVNSSLKNELKKLAVQFDELKRERTSTKRNHFPKILFLGTGSGSATGFRNVSGILIKLWHQDHHMGLIAILDERKKALKEAGIKESPNLYILAPPEIIRLVKDAQHHFDLDLENTTFINNIGLAKDNYIKSSVYKAFKSLHLEDLSVAYVFHVKNSFGIALTHEDGWKIVYSGDTMPSTSLVTIGRNCDLLIHEATVEDGLEERAALKRHSTLSQAIKVGKDMNAKFTILTHFSQKYRNIPFFEMNIVKENVGIAFDCMNGKLSKVTFEDFPYLRQLYPSLKQLFIEDYHDLTTRRLQRTTFK</sequence>